<comment type="caution">
    <text evidence="15">The sequence shown here is derived from an EMBL/GenBank/DDBJ whole genome shotgun (WGS) entry which is preliminary data.</text>
</comment>
<feature type="transmembrane region" description="Helical" evidence="13">
    <location>
        <begin position="87"/>
        <end position="107"/>
    </location>
</feature>
<comment type="similarity">
    <text evidence="2 13">Belongs to the FliP/MopC/SpaP family.</text>
</comment>
<dbReference type="PRINTS" id="PR01302">
    <property type="entry name" value="TYPE3IMPPROT"/>
</dbReference>
<evidence type="ECO:0000313" key="16">
    <source>
        <dbReference type="Proteomes" id="UP000245474"/>
    </source>
</evidence>
<protein>
    <recommendedName>
        <fullName evidence="3 13">Flagellar biosynthetic protein FliP</fullName>
    </recommendedName>
</protein>
<accession>A0A2U2N3M8</accession>
<dbReference type="NCBIfam" id="TIGR01103">
    <property type="entry name" value="fliP"/>
    <property type="match status" value="1"/>
</dbReference>
<keyword evidence="5 13" id="KW-1003">Cell membrane</keyword>
<feature type="chain" id="PRO_5015465230" description="Flagellar biosynthetic protein FliP" evidence="14">
    <location>
        <begin position="21"/>
        <end position="248"/>
    </location>
</feature>
<dbReference type="PROSITE" id="PS01060">
    <property type="entry name" value="FLIP_1"/>
    <property type="match status" value="1"/>
</dbReference>
<dbReference type="InterPro" id="IPR005837">
    <property type="entry name" value="FliP"/>
</dbReference>
<evidence type="ECO:0000256" key="8">
    <source>
        <dbReference type="ARBA" id="ARBA00022927"/>
    </source>
</evidence>
<keyword evidence="16" id="KW-1185">Reference proteome</keyword>
<dbReference type="PROSITE" id="PS01061">
    <property type="entry name" value="FLIP_2"/>
    <property type="match status" value="1"/>
</dbReference>
<keyword evidence="7 13" id="KW-1005">Bacterial flagellum biogenesis</keyword>
<feature type="transmembrane region" description="Helical" evidence="13">
    <location>
        <begin position="186"/>
        <end position="212"/>
    </location>
</feature>
<evidence type="ECO:0000313" key="15">
    <source>
        <dbReference type="EMBL" id="PWG63657.1"/>
    </source>
</evidence>
<dbReference type="PANTHER" id="PTHR30587">
    <property type="entry name" value="FLAGELLAR BIOSYNTHETIC PROTEIN FLIP"/>
    <property type="match status" value="1"/>
</dbReference>
<dbReference type="PANTHER" id="PTHR30587:SF0">
    <property type="entry name" value="FLAGELLAR BIOSYNTHETIC PROTEIN FLIP"/>
    <property type="match status" value="1"/>
</dbReference>
<evidence type="ECO:0000256" key="4">
    <source>
        <dbReference type="ARBA" id="ARBA00022448"/>
    </source>
</evidence>
<dbReference type="NCBIfam" id="NF009438">
    <property type="entry name" value="PRK12797.1"/>
    <property type="match status" value="1"/>
</dbReference>
<organism evidence="15 16">
    <name type="scientific">Sediminicurvatus halobius</name>
    <dbReference type="NCBI Taxonomy" id="2182432"/>
    <lineage>
        <taxon>Bacteria</taxon>
        <taxon>Pseudomonadati</taxon>
        <taxon>Pseudomonadota</taxon>
        <taxon>Gammaproteobacteria</taxon>
        <taxon>Chromatiales</taxon>
        <taxon>Ectothiorhodospiraceae</taxon>
        <taxon>Sediminicurvatus</taxon>
    </lineage>
</organism>
<keyword evidence="10 13" id="KW-0472">Membrane</keyword>
<keyword evidence="9 13" id="KW-1133">Transmembrane helix</keyword>
<feature type="transmembrane region" description="Helical" evidence="13">
    <location>
        <begin position="224"/>
        <end position="245"/>
    </location>
</feature>
<dbReference type="GO" id="GO:0005886">
    <property type="term" value="C:plasma membrane"/>
    <property type="evidence" value="ECO:0007669"/>
    <property type="project" value="UniProtKB-SubCell"/>
</dbReference>
<dbReference type="Proteomes" id="UP000245474">
    <property type="component" value="Unassembled WGS sequence"/>
</dbReference>
<keyword evidence="4 13" id="KW-0813">Transport</keyword>
<dbReference type="AlphaFoldDB" id="A0A2U2N3M8"/>
<dbReference type="GO" id="GO:0009425">
    <property type="term" value="C:bacterial-type flagellum basal body"/>
    <property type="evidence" value="ECO:0007669"/>
    <property type="project" value="UniProtKB-SubCell"/>
</dbReference>
<dbReference type="InterPro" id="IPR005838">
    <property type="entry name" value="T3SS_IM_P"/>
</dbReference>
<dbReference type="Pfam" id="PF00813">
    <property type="entry name" value="FliP"/>
    <property type="match status" value="1"/>
</dbReference>
<evidence type="ECO:0000256" key="13">
    <source>
        <dbReference type="RuleBase" id="RU362069"/>
    </source>
</evidence>
<dbReference type="OrthoDB" id="9805111at2"/>
<feature type="transmembrane region" description="Helical" evidence="13">
    <location>
        <begin position="44"/>
        <end position="75"/>
    </location>
</feature>
<dbReference type="GO" id="GO:0044781">
    <property type="term" value="P:bacterial-type flagellum organization"/>
    <property type="evidence" value="ECO:0007669"/>
    <property type="project" value="UniProtKB-UniRule"/>
</dbReference>
<name>A0A2U2N3M8_9GAMM</name>
<comment type="function">
    <text evidence="1 13">Plays a role in the flagellum-specific transport system.</text>
</comment>
<keyword evidence="14" id="KW-0732">Signal</keyword>
<keyword evidence="8 13" id="KW-0653">Protein transport</keyword>
<evidence type="ECO:0000256" key="2">
    <source>
        <dbReference type="ARBA" id="ARBA00006257"/>
    </source>
</evidence>
<reference evidence="15 16" key="1">
    <citation type="submission" date="2018-05" db="EMBL/GenBank/DDBJ databases">
        <title>Spiribacter halobius sp. nov., a moderately halophilic bacterium isolated from marine solar saltern.</title>
        <authorList>
            <person name="Zheng W.-S."/>
            <person name="Lu D.-C."/>
            <person name="Du Z.-J."/>
        </authorList>
    </citation>
    <scope>NUCLEOTIDE SEQUENCE [LARGE SCALE GENOMIC DNA]</scope>
    <source>
        <strain evidence="15 16">E85</strain>
    </source>
</reference>
<proteinExistence type="inferred from homology"/>
<dbReference type="EMBL" id="QFFI01000009">
    <property type="protein sequence ID" value="PWG63657.1"/>
    <property type="molecule type" value="Genomic_DNA"/>
</dbReference>
<evidence type="ECO:0000256" key="1">
    <source>
        <dbReference type="ARBA" id="ARBA00003663"/>
    </source>
</evidence>
<sequence>MIRILLILAGLLLPAAGAIAQVGGMEALTVEQNGDGQTYSITLQVLLLMTVLALLPAGLLMMTAFTRIIVVLAILRQAIGTATTPSNQILIGLALFLTLFVMAPVFGEVYERAVTPYLAEEMPAEEAVRTAIQPMREFMTAQTREQDLAMFLELSGRGAVEGPEDVPLSVLVPAFVTSELKTAFQIGFILFLPFLVIDLVVASTLMSMGMLMLSPMIISLPFKIMLFVLVDGWSMVLGTLASSFFPSA</sequence>
<comment type="subcellular location">
    <subcellularLocation>
        <location evidence="13">Cell membrane</location>
        <topology evidence="13">Multi-pass membrane protein</topology>
    </subcellularLocation>
    <subcellularLocation>
        <location evidence="13">Bacterial flagellum basal body</location>
    </subcellularLocation>
</comment>
<feature type="signal peptide" evidence="14">
    <location>
        <begin position="1"/>
        <end position="20"/>
    </location>
</feature>
<evidence type="ECO:0000256" key="3">
    <source>
        <dbReference type="ARBA" id="ARBA00021714"/>
    </source>
</evidence>
<dbReference type="PRINTS" id="PR00951">
    <property type="entry name" value="FLGBIOSNFLIP"/>
</dbReference>
<evidence type="ECO:0000256" key="7">
    <source>
        <dbReference type="ARBA" id="ARBA00022795"/>
    </source>
</evidence>
<evidence type="ECO:0000256" key="14">
    <source>
        <dbReference type="SAM" id="SignalP"/>
    </source>
</evidence>
<dbReference type="RefSeq" id="WP_109677718.1">
    <property type="nucleotide sequence ID" value="NZ_CP086615.1"/>
</dbReference>
<gene>
    <name evidence="13 15" type="primary">fliP</name>
    <name evidence="15" type="ORF">DEM34_07190</name>
</gene>
<evidence type="ECO:0000256" key="11">
    <source>
        <dbReference type="ARBA" id="ARBA00023143"/>
    </source>
</evidence>
<evidence type="ECO:0000256" key="6">
    <source>
        <dbReference type="ARBA" id="ARBA00022692"/>
    </source>
</evidence>
<keyword evidence="15" id="KW-0969">Cilium</keyword>
<evidence type="ECO:0000256" key="5">
    <source>
        <dbReference type="ARBA" id="ARBA00022475"/>
    </source>
</evidence>
<evidence type="ECO:0000256" key="10">
    <source>
        <dbReference type="ARBA" id="ARBA00023136"/>
    </source>
</evidence>
<evidence type="ECO:0000256" key="9">
    <source>
        <dbReference type="ARBA" id="ARBA00022989"/>
    </source>
</evidence>
<evidence type="ECO:0000256" key="12">
    <source>
        <dbReference type="ARBA" id="ARBA00023225"/>
    </source>
</evidence>
<keyword evidence="11" id="KW-0975">Bacterial flagellum</keyword>
<dbReference type="GO" id="GO:0009306">
    <property type="term" value="P:protein secretion"/>
    <property type="evidence" value="ECO:0007669"/>
    <property type="project" value="UniProtKB-UniRule"/>
</dbReference>
<keyword evidence="6 13" id="KW-0812">Transmembrane</keyword>
<keyword evidence="15" id="KW-0282">Flagellum</keyword>
<keyword evidence="15" id="KW-0966">Cell projection</keyword>
<keyword evidence="12 13" id="KW-1006">Bacterial flagellum protein export</keyword>